<feature type="transmembrane region" description="Helical" evidence="2">
    <location>
        <begin position="66"/>
        <end position="88"/>
    </location>
</feature>
<dbReference type="Proteomes" id="UP000176650">
    <property type="component" value="Unassembled WGS sequence"/>
</dbReference>
<dbReference type="EMBL" id="MEYS01000002">
    <property type="protein sequence ID" value="OGD33967.1"/>
    <property type="molecule type" value="Genomic_DNA"/>
</dbReference>
<organism evidence="3 4">
    <name type="scientific">Candidatus Azambacteria bacterium RIFCSPLOWO2_01_FULL_46_25</name>
    <dbReference type="NCBI Taxonomy" id="1797298"/>
    <lineage>
        <taxon>Bacteria</taxon>
        <taxon>Candidatus Azamiibacteriota</taxon>
    </lineage>
</organism>
<reference evidence="3 4" key="1">
    <citation type="journal article" date="2016" name="Nat. Commun.">
        <title>Thousands of microbial genomes shed light on interconnected biogeochemical processes in an aquifer system.</title>
        <authorList>
            <person name="Anantharaman K."/>
            <person name="Brown C.T."/>
            <person name="Hug L.A."/>
            <person name="Sharon I."/>
            <person name="Castelle C.J."/>
            <person name="Probst A.J."/>
            <person name="Thomas B.C."/>
            <person name="Singh A."/>
            <person name="Wilkins M.J."/>
            <person name="Karaoz U."/>
            <person name="Brodie E.L."/>
            <person name="Williams K.H."/>
            <person name="Hubbard S.S."/>
            <person name="Banfield J.F."/>
        </authorList>
    </citation>
    <scope>NUCLEOTIDE SEQUENCE [LARGE SCALE GENOMIC DNA]</scope>
</reference>
<keyword evidence="2" id="KW-0812">Transmembrane</keyword>
<gene>
    <name evidence="3" type="ORF">A2988_00570</name>
</gene>
<dbReference type="AlphaFoldDB" id="A0A1F5BTM7"/>
<accession>A0A1F5BTM7</accession>
<keyword evidence="2" id="KW-0472">Membrane</keyword>
<keyword evidence="2" id="KW-1133">Transmembrane helix</keyword>
<sequence length="130" mass="15191">MLQYVLLILSLASAAAIAAMLWKKAPLLAAIPPESLLDREMFRIFAFRMAKKALFLLSPRRVMMHAVTWAAQLLNGIRVLFLNLYHLIEALTKKARHTSQRMQWEHQWFSQKEIQKRTEEKSETPEKKES</sequence>
<comment type="caution">
    <text evidence="3">The sequence shown here is derived from an EMBL/GenBank/DDBJ whole genome shotgun (WGS) entry which is preliminary data.</text>
</comment>
<protein>
    <submittedName>
        <fullName evidence="3">Uncharacterized protein</fullName>
    </submittedName>
</protein>
<evidence type="ECO:0000313" key="3">
    <source>
        <dbReference type="EMBL" id="OGD33967.1"/>
    </source>
</evidence>
<dbReference type="STRING" id="1797298.A2988_00570"/>
<name>A0A1F5BTM7_9BACT</name>
<feature type="compositionally biased region" description="Basic and acidic residues" evidence="1">
    <location>
        <begin position="113"/>
        <end position="130"/>
    </location>
</feature>
<proteinExistence type="predicted"/>
<evidence type="ECO:0000256" key="1">
    <source>
        <dbReference type="SAM" id="MobiDB-lite"/>
    </source>
</evidence>
<evidence type="ECO:0000313" key="4">
    <source>
        <dbReference type="Proteomes" id="UP000176650"/>
    </source>
</evidence>
<evidence type="ECO:0000256" key="2">
    <source>
        <dbReference type="SAM" id="Phobius"/>
    </source>
</evidence>
<feature type="region of interest" description="Disordered" evidence="1">
    <location>
        <begin position="111"/>
        <end position="130"/>
    </location>
</feature>